<feature type="domain" description="HTH hxlR-type" evidence="4">
    <location>
        <begin position="20"/>
        <end position="118"/>
    </location>
</feature>
<reference evidence="5 8" key="1">
    <citation type="submission" date="2016-11" db="EMBL/GenBank/DDBJ databases">
        <title>Whole genomes of Flavobacteriaceae.</title>
        <authorList>
            <person name="Stine C."/>
            <person name="Li C."/>
            <person name="Tadesse D."/>
        </authorList>
    </citation>
    <scope>NUCLEOTIDE SEQUENCE [LARGE SCALE GENOMIC DNA]</scope>
    <source>
        <strain evidence="5 8">ATCC 19366</strain>
    </source>
</reference>
<evidence type="ECO:0000313" key="7">
    <source>
        <dbReference type="Proteomes" id="UP000184216"/>
    </source>
</evidence>
<dbReference type="Gene3D" id="1.10.10.10">
    <property type="entry name" value="Winged helix-like DNA-binding domain superfamily/Winged helix DNA-binding domain"/>
    <property type="match status" value="1"/>
</dbReference>
<evidence type="ECO:0000313" key="6">
    <source>
        <dbReference type="EMBL" id="SHM37862.1"/>
    </source>
</evidence>
<dbReference type="Proteomes" id="UP000184216">
    <property type="component" value="Unassembled WGS sequence"/>
</dbReference>
<evidence type="ECO:0000313" key="5">
    <source>
        <dbReference type="EMBL" id="OXB02488.1"/>
    </source>
</evidence>
<gene>
    <name evidence="5" type="ORF">B0A72_17025</name>
    <name evidence="6" type="ORF">SAMN05444387_2347</name>
</gene>
<protein>
    <submittedName>
        <fullName evidence="5 6">Transcriptional regulator</fullName>
    </submittedName>
</protein>
<comment type="caution">
    <text evidence="5">The sequence shown here is derived from an EMBL/GenBank/DDBJ whole genome shotgun (WGS) entry which is preliminary data.</text>
</comment>
<evidence type="ECO:0000256" key="1">
    <source>
        <dbReference type="ARBA" id="ARBA00023015"/>
    </source>
</evidence>
<dbReference type="Proteomes" id="UP000198431">
    <property type="component" value="Unassembled WGS sequence"/>
</dbReference>
<dbReference type="EMBL" id="MUHB01000017">
    <property type="protein sequence ID" value="OXB02488.1"/>
    <property type="molecule type" value="Genomic_DNA"/>
</dbReference>
<name>A0AB36NZX6_9FLAO</name>
<evidence type="ECO:0000259" key="4">
    <source>
        <dbReference type="PROSITE" id="PS51118"/>
    </source>
</evidence>
<proteinExistence type="predicted"/>
<dbReference type="PANTHER" id="PTHR33204">
    <property type="entry name" value="TRANSCRIPTIONAL REGULATOR, MARR FAMILY"/>
    <property type="match status" value="1"/>
</dbReference>
<dbReference type="InterPro" id="IPR036390">
    <property type="entry name" value="WH_DNA-bd_sf"/>
</dbReference>
<evidence type="ECO:0000256" key="3">
    <source>
        <dbReference type="ARBA" id="ARBA00023163"/>
    </source>
</evidence>
<dbReference type="EMBL" id="FRBX01000003">
    <property type="protein sequence ID" value="SHM37862.1"/>
    <property type="molecule type" value="Genomic_DNA"/>
</dbReference>
<dbReference type="Pfam" id="PF01638">
    <property type="entry name" value="HxlR"/>
    <property type="match status" value="1"/>
</dbReference>
<dbReference type="GO" id="GO:0003677">
    <property type="term" value="F:DNA binding"/>
    <property type="evidence" value="ECO:0007669"/>
    <property type="project" value="UniProtKB-KW"/>
</dbReference>
<organism evidence="5 8">
    <name type="scientific">Flavobacterium pectinovorum</name>
    <dbReference type="NCBI Taxonomy" id="29533"/>
    <lineage>
        <taxon>Bacteria</taxon>
        <taxon>Pseudomonadati</taxon>
        <taxon>Bacteroidota</taxon>
        <taxon>Flavobacteriia</taxon>
        <taxon>Flavobacteriales</taxon>
        <taxon>Flavobacteriaceae</taxon>
        <taxon>Flavobacterium</taxon>
    </lineage>
</organism>
<dbReference type="InterPro" id="IPR036388">
    <property type="entry name" value="WH-like_DNA-bd_sf"/>
</dbReference>
<reference evidence="6 7" key="2">
    <citation type="submission" date="2016-11" db="EMBL/GenBank/DDBJ databases">
        <authorList>
            <person name="Varghese N."/>
            <person name="Submissions S."/>
        </authorList>
    </citation>
    <scope>NUCLEOTIDE SEQUENCE [LARGE SCALE GENOMIC DNA]</scope>
    <source>
        <strain evidence="6 7">DSM 6368</strain>
    </source>
</reference>
<dbReference type="PROSITE" id="PS51118">
    <property type="entry name" value="HTH_HXLR"/>
    <property type="match status" value="1"/>
</dbReference>
<dbReference type="PANTHER" id="PTHR33204:SF29">
    <property type="entry name" value="TRANSCRIPTIONAL REGULATOR"/>
    <property type="match status" value="1"/>
</dbReference>
<accession>A0AB36NZX6</accession>
<keyword evidence="7" id="KW-1185">Reference proteome</keyword>
<keyword evidence="1" id="KW-0805">Transcription regulation</keyword>
<keyword evidence="2" id="KW-0238">DNA-binding</keyword>
<evidence type="ECO:0000313" key="8">
    <source>
        <dbReference type="Proteomes" id="UP000198431"/>
    </source>
</evidence>
<sequence>MSKIKEKSTNNQNRKFLSNCDMTYAVEVIGGRWKILILVNLANGPLRYSELKRKIEKVTERMLTLQLREMESDGIVKRTVFAEVPPRVEYEITPIGEKLVPICLQLSDWGTLHRETTKNSL</sequence>
<dbReference type="SUPFAM" id="SSF46785">
    <property type="entry name" value="Winged helix' DNA-binding domain"/>
    <property type="match status" value="1"/>
</dbReference>
<dbReference type="RefSeq" id="WP_073395495.1">
    <property type="nucleotide sequence ID" value="NZ_FRBX01000003.1"/>
</dbReference>
<dbReference type="InterPro" id="IPR002577">
    <property type="entry name" value="HTH_HxlR"/>
</dbReference>
<evidence type="ECO:0000256" key="2">
    <source>
        <dbReference type="ARBA" id="ARBA00023125"/>
    </source>
</evidence>
<dbReference type="AlphaFoldDB" id="A0AB36NZX6"/>
<keyword evidence="3" id="KW-0804">Transcription</keyword>